<dbReference type="SUPFAM" id="SSF53448">
    <property type="entry name" value="Nucleotide-diphospho-sugar transferases"/>
    <property type="match status" value="1"/>
</dbReference>
<evidence type="ECO:0000313" key="1">
    <source>
        <dbReference type="EMBL" id="SHI65247.1"/>
    </source>
</evidence>
<dbReference type="InterPro" id="IPR029044">
    <property type="entry name" value="Nucleotide-diphossugar_trans"/>
</dbReference>
<sequence length="310" mass="35982">MNELVFCTVISRFRLYQAIAMLCSLQEVLKDPVLYVLCVDEETHRLISRMGWQRIRLLHLCELRHEALAQVRKNRRMNEYCWTLKPLLIEAVFSRDPKIDRVTYVDADLFFFADPSVIFQSQPDCSVLLSRGDIVIPSLAPENKARLQSLLGRYNSGFISFKRDETGLDCLRWWKNRCLESCVSKPEAGLFGDQKYLDDMPARFPNVCEIRTPGVNIGHWNRAQYQYSIVDGKVYAGANQLICYHFSGFRVLRGNRIIMIHEQSAADLPFFYGIYIHILQNVIHNISRIDPGFDGYSDAQDLERKESDKK</sequence>
<gene>
    <name evidence="1" type="ORF">SAMN05444373_10069</name>
</gene>
<organism evidence="1 2">
    <name type="scientific">Thermoclostridium caenicola</name>
    <dbReference type="NCBI Taxonomy" id="659425"/>
    <lineage>
        <taxon>Bacteria</taxon>
        <taxon>Bacillati</taxon>
        <taxon>Bacillota</taxon>
        <taxon>Clostridia</taxon>
        <taxon>Eubacteriales</taxon>
        <taxon>Oscillospiraceae</taxon>
        <taxon>Thermoclostridium</taxon>
    </lineage>
</organism>
<accession>A0A1M6CW64</accession>
<dbReference type="Proteomes" id="UP000324781">
    <property type="component" value="Unassembled WGS sequence"/>
</dbReference>
<evidence type="ECO:0000313" key="2">
    <source>
        <dbReference type="Proteomes" id="UP000324781"/>
    </source>
</evidence>
<dbReference type="Gene3D" id="3.90.550.10">
    <property type="entry name" value="Spore Coat Polysaccharide Biosynthesis Protein SpsA, Chain A"/>
    <property type="match status" value="1"/>
</dbReference>
<dbReference type="EMBL" id="FQZP01000006">
    <property type="protein sequence ID" value="SHI65247.1"/>
    <property type="molecule type" value="Genomic_DNA"/>
</dbReference>
<dbReference type="RefSeq" id="WP_149677885.1">
    <property type="nucleotide sequence ID" value="NZ_FQZP01000006.1"/>
</dbReference>
<keyword evidence="2" id="KW-1185">Reference proteome</keyword>
<keyword evidence="1" id="KW-0808">Transferase</keyword>
<protein>
    <submittedName>
        <fullName evidence="1">Nucleotide-diphospho-sugar transferase</fullName>
    </submittedName>
</protein>
<proteinExistence type="predicted"/>
<name>A0A1M6CW64_9FIRM</name>
<dbReference type="OrthoDB" id="186344at2"/>
<dbReference type="GO" id="GO:0016740">
    <property type="term" value="F:transferase activity"/>
    <property type="evidence" value="ECO:0007669"/>
    <property type="project" value="UniProtKB-KW"/>
</dbReference>
<reference evidence="1 2" key="1">
    <citation type="submission" date="2016-11" db="EMBL/GenBank/DDBJ databases">
        <authorList>
            <person name="Varghese N."/>
            <person name="Submissions S."/>
        </authorList>
    </citation>
    <scope>NUCLEOTIDE SEQUENCE [LARGE SCALE GENOMIC DNA]</scope>
    <source>
        <strain evidence="1 2">DSM 19027</strain>
    </source>
</reference>
<dbReference type="AlphaFoldDB" id="A0A1M6CW64"/>